<sequence>MITSVTRGDFPSSVIVCDQAEFHWHSSVSQLAQGHYKEEISLKVVRLRNTFDPQLLASAALCTTRETASARLFSICSRIVVHPVY</sequence>
<evidence type="ECO:0000313" key="3">
    <source>
        <dbReference type="WBParaSite" id="Hba_14119"/>
    </source>
</evidence>
<organism evidence="1 2">
    <name type="scientific">Heterorhabditis bacteriophora</name>
    <name type="common">Entomopathogenic nematode worm</name>
    <dbReference type="NCBI Taxonomy" id="37862"/>
    <lineage>
        <taxon>Eukaryota</taxon>
        <taxon>Metazoa</taxon>
        <taxon>Ecdysozoa</taxon>
        <taxon>Nematoda</taxon>
        <taxon>Chromadorea</taxon>
        <taxon>Rhabditida</taxon>
        <taxon>Rhabditina</taxon>
        <taxon>Rhabditomorpha</taxon>
        <taxon>Strongyloidea</taxon>
        <taxon>Heterorhabditidae</taxon>
        <taxon>Heterorhabditis</taxon>
    </lineage>
</organism>
<protein>
    <submittedName>
        <fullName evidence="2 3">DUF1508 domain-containing protein</fullName>
    </submittedName>
</protein>
<dbReference type="AlphaFoldDB" id="A0A1I7X9L0"/>
<evidence type="ECO:0000313" key="2">
    <source>
        <dbReference type="WBParaSite" id="Hba_14111"/>
    </source>
</evidence>
<keyword evidence="1" id="KW-1185">Reference proteome</keyword>
<accession>A0A1I7X9L0</accession>
<name>A0A1I7X9L0_HETBA</name>
<dbReference type="WBParaSite" id="Hba_14111">
    <property type="protein sequence ID" value="Hba_14111"/>
    <property type="gene ID" value="Hba_14111"/>
</dbReference>
<dbReference type="WBParaSite" id="Hba_14119">
    <property type="protein sequence ID" value="Hba_14119"/>
    <property type="gene ID" value="Hba_14119"/>
</dbReference>
<reference evidence="2 3" key="1">
    <citation type="submission" date="2016-11" db="UniProtKB">
        <authorList>
            <consortium name="WormBaseParasite"/>
        </authorList>
    </citation>
    <scope>IDENTIFICATION</scope>
</reference>
<evidence type="ECO:0000313" key="1">
    <source>
        <dbReference type="Proteomes" id="UP000095283"/>
    </source>
</evidence>
<proteinExistence type="predicted"/>
<dbReference type="Proteomes" id="UP000095283">
    <property type="component" value="Unplaced"/>
</dbReference>